<keyword evidence="5" id="KW-0675">Receptor</keyword>
<dbReference type="KEGG" id="ptq:P700755_003079"/>
<dbReference type="eggNOG" id="COG4206">
    <property type="taxonomic scope" value="Bacteria"/>
</dbReference>
<reference evidence="5" key="1">
    <citation type="submission" date="2006-03" db="EMBL/GenBank/DDBJ databases">
        <authorList>
            <person name="Bowman J."/>
            <person name="Ferriera S."/>
            <person name="Johnson J."/>
            <person name="Kravitz S."/>
            <person name="Halpern A."/>
            <person name="Remington K."/>
            <person name="Beeson K."/>
            <person name="Tran B."/>
            <person name="Rogers Y.-H."/>
            <person name="Friedman R."/>
            <person name="Venter J.C."/>
        </authorList>
    </citation>
    <scope>NUCLEOTIDE SEQUENCE [LARGE SCALE GENOMIC DNA]</scope>
    <source>
        <strain evidence="5">ATCC 700755</strain>
    </source>
</reference>
<protein>
    <submittedName>
        <fullName evidence="5">TonB-dependent outer membrane receptor protein</fullName>
    </submittedName>
</protein>
<dbReference type="SUPFAM" id="SSF56935">
    <property type="entry name" value="Porins"/>
    <property type="match status" value="1"/>
</dbReference>
<dbReference type="Pfam" id="PF07715">
    <property type="entry name" value="Plug"/>
    <property type="match status" value="1"/>
</dbReference>
<dbReference type="AlphaFoldDB" id="K4IHB3"/>
<dbReference type="GO" id="GO:0009279">
    <property type="term" value="C:cell outer membrane"/>
    <property type="evidence" value="ECO:0007669"/>
    <property type="project" value="UniProtKB-SubCell"/>
</dbReference>
<evidence type="ECO:0000259" key="4">
    <source>
        <dbReference type="Pfam" id="PF07715"/>
    </source>
</evidence>
<evidence type="ECO:0000313" key="5">
    <source>
        <dbReference type="EMBL" id="AFU69749.1"/>
    </source>
</evidence>
<accession>K4IHB3</accession>
<keyword evidence="3" id="KW-0998">Cell outer membrane</keyword>
<evidence type="ECO:0000256" key="1">
    <source>
        <dbReference type="ARBA" id="ARBA00004442"/>
    </source>
</evidence>
<reference evidence="5" key="2">
    <citation type="submission" date="2012-09" db="EMBL/GenBank/DDBJ databases">
        <title>The complete sequence of Psychroflexus torquis an extreme psychrophile from sea-ice that is stimulated by light.</title>
        <authorList>
            <person name="Feng S."/>
            <person name="Powell S.M."/>
            <person name="Bowman J.P."/>
        </authorList>
    </citation>
    <scope>NUCLEOTIDE SEQUENCE [LARGE SCALE GENOMIC DNA]</scope>
    <source>
        <strain evidence="5">ATCC 700755</strain>
    </source>
</reference>
<evidence type="ECO:0000256" key="2">
    <source>
        <dbReference type="ARBA" id="ARBA00023136"/>
    </source>
</evidence>
<organism evidence="5 6">
    <name type="scientific">Psychroflexus torquis (strain ATCC 700755 / CIP 106069 / ACAM 623)</name>
    <dbReference type="NCBI Taxonomy" id="313595"/>
    <lineage>
        <taxon>Bacteria</taxon>
        <taxon>Pseudomonadati</taxon>
        <taxon>Bacteroidota</taxon>
        <taxon>Flavobacteriia</taxon>
        <taxon>Flavobacteriales</taxon>
        <taxon>Flavobacteriaceae</taxon>
        <taxon>Psychroflexus</taxon>
    </lineage>
</organism>
<dbReference type="InterPro" id="IPR012910">
    <property type="entry name" value="Plug_dom"/>
</dbReference>
<gene>
    <name evidence="5" type="ordered locus">P700755_003079</name>
</gene>
<evidence type="ECO:0000256" key="3">
    <source>
        <dbReference type="ARBA" id="ARBA00023237"/>
    </source>
</evidence>
<sequence length="841" mass="96680">MRPDKPFTRFLFLVLLILSVNSLFGQSFKKLSLVDLLITLEEKYEVSFNYLSEDLSDVRVLAPQNVELKLDLKFLEQQLPLEFTFITEKNISISYKRNLKCYTFLNANALSPVFGVEIYQNTKLLGESNGMGKVFVDSTLELSELKFYHPKYFNTKGAQTLSNAENCSIIYLFQEIELDEIILQDYLTKGISLNTDNSIRIVPQEFGILPGLINADVLHSLQYVPGIVNTDETIAQINVRGGTHDQNLVLWNGVRLYQTGHFFGMISAVNPLVNNTIDVYKNGSSAFFDEGVSSVINITSREHTLDYTTQFQLNFLSANASSFLELGDKSTFQLTARRSLTDVWQSPTYGRFTDKVFQNTEVEDLGLGNTNTITTEQSLQFYDASLQYQYSFANNSILHVDVLGIQNNLVFNEILETNSQQKLNDFKQENFLLNLDYSFPWNSTNSTHISFTSSFYKREATNRSVSSAQVLNQLNQVTDLGLNLKNDHQLSEQFILNTGYQYKEVGVRNDNEVISPDVIQREKRVLTTHSAIAELNYTSKNEKVMTRFGLRGKYYSEFDEIRIEPRFSFSYQINPHWRWNVLAEQKNQALTQVIDQQQDFFGLEKRRWILADENNFPVINNLQYELGLNFNKKGWLFQGSLYHKQVESISSGSQGFQNQLEFLRLSGNYEVFGAEILAQKRVNQFIFWVNFSIMDNSYDFENFDPQQFANNFEIRQSSAFGISYDSDELKLSFGGRYFSGKPTTDIDLDNPILSPQTNPSLNFLSPNEANLRDYFQLNFTGSYTFNFDSSVLETGLSILNLFNSDTLTNQFFRLDESGSAVENIRVRNLELTPNLFLTYRF</sequence>
<dbReference type="Proteomes" id="UP000008514">
    <property type="component" value="Chromosome"/>
</dbReference>
<dbReference type="Gene3D" id="2.40.170.20">
    <property type="entry name" value="TonB-dependent receptor, beta-barrel domain"/>
    <property type="match status" value="1"/>
</dbReference>
<dbReference type="STRING" id="313595.P700755_003079"/>
<dbReference type="OrthoDB" id="9803050at2"/>
<proteinExistence type="predicted"/>
<comment type="subcellular location">
    <subcellularLocation>
        <location evidence="1">Cell outer membrane</location>
    </subcellularLocation>
</comment>
<dbReference type="EMBL" id="CP003879">
    <property type="protein sequence ID" value="AFU69749.1"/>
    <property type="molecule type" value="Genomic_DNA"/>
</dbReference>
<dbReference type="HOGENOM" id="CLU_016599_0_0_10"/>
<keyword evidence="2" id="KW-0472">Membrane</keyword>
<dbReference type="InterPro" id="IPR036942">
    <property type="entry name" value="Beta-barrel_TonB_sf"/>
</dbReference>
<feature type="domain" description="TonB-dependent receptor plug" evidence="4">
    <location>
        <begin position="216"/>
        <end position="290"/>
    </location>
</feature>
<evidence type="ECO:0000313" key="6">
    <source>
        <dbReference type="Proteomes" id="UP000008514"/>
    </source>
</evidence>
<keyword evidence="6" id="KW-1185">Reference proteome</keyword>
<dbReference type="RefSeq" id="WP_015025300.1">
    <property type="nucleotide sequence ID" value="NC_018721.1"/>
</dbReference>
<name>K4IHB3_PSYTT</name>